<gene>
    <name evidence="5" type="ORF">L2716_11135</name>
</gene>
<proteinExistence type="inferred from homology"/>
<dbReference type="RefSeq" id="WP_236334576.1">
    <property type="nucleotide sequence ID" value="NZ_JAKIJS010000001.1"/>
</dbReference>
<keyword evidence="2" id="KW-0645">Protease</keyword>
<evidence type="ECO:0000256" key="1">
    <source>
        <dbReference type="ARBA" id="ARBA00006534"/>
    </source>
</evidence>
<dbReference type="PANTHER" id="PTHR20842:SF0">
    <property type="entry name" value="ALPHA-ASPARTYL DIPEPTIDASE"/>
    <property type="match status" value="1"/>
</dbReference>
<dbReference type="EMBL" id="JAKIJS010000001">
    <property type="protein sequence ID" value="MCF6138280.1"/>
    <property type="molecule type" value="Genomic_DNA"/>
</dbReference>
<dbReference type="Proteomes" id="UP001649381">
    <property type="component" value="Unassembled WGS sequence"/>
</dbReference>
<protein>
    <submittedName>
        <fullName evidence="5">Type 1 glutamine amidotransferase-like domain-containing protein</fullName>
    </submittedName>
</protein>
<accession>A0ABS9H3Q7</accession>
<dbReference type="InterPro" id="IPR005320">
    <property type="entry name" value="Peptidase_S51"/>
</dbReference>
<dbReference type="SUPFAM" id="SSF52317">
    <property type="entry name" value="Class I glutamine amidotransferase-like"/>
    <property type="match status" value="1"/>
</dbReference>
<evidence type="ECO:0000256" key="4">
    <source>
        <dbReference type="ARBA" id="ARBA00022825"/>
    </source>
</evidence>
<dbReference type="Gene3D" id="3.40.50.880">
    <property type="match status" value="1"/>
</dbReference>
<name>A0ABS9H3Q7_9BACL</name>
<dbReference type="PANTHER" id="PTHR20842">
    <property type="entry name" value="PROTEASE S51 ALPHA-ASPARTYL DIPEPTIDASE"/>
    <property type="match status" value="1"/>
</dbReference>
<organism evidence="5 6">
    <name type="scientific">Pseudalkalibacillus berkeleyi</name>
    <dbReference type="NCBI Taxonomy" id="1069813"/>
    <lineage>
        <taxon>Bacteria</taxon>
        <taxon>Bacillati</taxon>
        <taxon>Bacillota</taxon>
        <taxon>Bacilli</taxon>
        <taxon>Bacillales</taxon>
        <taxon>Fictibacillaceae</taxon>
        <taxon>Pseudalkalibacillus</taxon>
    </lineage>
</organism>
<keyword evidence="6" id="KW-1185">Reference proteome</keyword>
<sequence>MGNIILCGGGSFNQTFAVNKAFVDQLDRTKPLLYIPIAGDPNFRPYEDSLDYVRSTFEPLGINNIIMWTDVEQKTVEDLNQYSGVYISGGNPFKLLDAFKKSGFDAALIHYFENGGTIYGQSAGASILGEGLEHLSEMNLNISGKACYIGLNLVNNYLIWSHYKSDDDTFIQSYVNKHKKQVIAIPEGTAIFVQNLEMKVIGTDSIYLISERGKADIEPSMLD</sequence>
<dbReference type="Pfam" id="PF03575">
    <property type="entry name" value="Peptidase_S51"/>
    <property type="match status" value="1"/>
</dbReference>
<keyword evidence="4" id="KW-0720">Serine protease</keyword>
<evidence type="ECO:0000256" key="2">
    <source>
        <dbReference type="ARBA" id="ARBA00022670"/>
    </source>
</evidence>
<comment type="similarity">
    <text evidence="1">Belongs to the peptidase S51 family.</text>
</comment>
<dbReference type="InterPro" id="IPR029062">
    <property type="entry name" value="Class_I_gatase-like"/>
</dbReference>
<evidence type="ECO:0000313" key="6">
    <source>
        <dbReference type="Proteomes" id="UP001649381"/>
    </source>
</evidence>
<comment type="caution">
    <text evidence="5">The sequence shown here is derived from an EMBL/GenBank/DDBJ whole genome shotgun (WGS) entry which is preliminary data.</text>
</comment>
<reference evidence="5 6" key="1">
    <citation type="submission" date="2022-01" db="EMBL/GenBank/DDBJ databases">
        <title>Alkalihalobacillus sp. EGI L200015, a novel bacterium isolated from a salt lake sediment.</title>
        <authorList>
            <person name="Gao L."/>
            <person name="Fang B.-Z."/>
            <person name="Li W.-J."/>
        </authorList>
    </citation>
    <scope>NUCLEOTIDE SEQUENCE [LARGE SCALE GENOMIC DNA]</scope>
    <source>
        <strain evidence="5 6">KCTC 12718</strain>
    </source>
</reference>
<keyword evidence="3" id="KW-0378">Hydrolase</keyword>
<evidence type="ECO:0000313" key="5">
    <source>
        <dbReference type="EMBL" id="MCF6138280.1"/>
    </source>
</evidence>
<evidence type="ECO:0000256" key="3">
    <source>
        <dbReference type="ARBA" id="ARBA00022801"/>
    </source>
</evidence>